<proteinExistence type="predicted"/>
<accession>A0A7Z9E0T1</accession>
<dbReference type="EMBL" id="CZCU02000145">
    <property type="protein sequence ID" value="VXD20228.1"/>
    <property type="molecule type" value="Genomic_DNA"/>
</dbReference>
<evidence type="ECO:0000313" key="1">
    <source>
        <dbReference type="EMBL" id="VXD20228.1"/>
    </source>
</evidence>
<reference evidence="1" key="1">
    <citation type="submission" date="2019-10" db="EMBL/GenBank/DDBJ databases">
        <authorList>
            <consortium name="Genoscope - CEA"/>
            <person name="William W."/>
        </authorList>
    </citation>
    <scope>NUCLEOTIDE SEQUENCE [LARGE SCALE GENOMIC DNA]</scope>
    <source>
        <strain evidence="1">BBR_PRJEB10992</strain>
    </source>
</reference>
<evidence type="ECO:0000313" key="2">
    <source>
        <dbReference type="Proteomes" id="UP000184550"/>
    </source>
</evidence>
<keyword evidence="2" id="KW-1185">Reference proteome</keyword>
<name>A0A7Z9E0T1_9CYAN</name>
<dbReference type="AlphaFoldDB" id="A0A7Z9E0T1"/>
<sequence length="56" mass="6395">MAQFQNHFIFLIIYYSREQGTGNREQGTPEEKSSLRAVLASVYVLTALATAIKYIR</sequence>
<dbReference type="Proteomes" id="UP000184550">
    <property type="component" value="Unassembled WGS sequence"/>
</dbReference>
<protein>
    <submittedName>
        <fullName evidence="1">Uncharacterized protein</fullName>
    </submittedName>
</protein>
<comment type="caution">
    <text evidence="1">The sequence shown here is derived from an EMBL/GenBank/DDBJ whole genome shotgun (WGS) entry which is preliminary data.</text>
</comment>
<organism evidence="1 2">
    <name type="scientific">Planktothrix serta PCC 8927</name>
    <dbReference type="NCBI Taxonomy" id="671068"/>
    <lineage>
        <taxon>Bacteria</taxon>
        <taxon>Bacillati</taxon>
        <taxon>Cyanobacteriota</taxon>
        <taxon>Cyanophyceae</taxon>
        <taxon>Oscillatoriophycideae</taxon>
        <taxon>Oscillatoriales</taxon>
        <taxon>Microcoleaceae</taxon>
        <taxon>Planktothrix</taxon>
    </lineage>
</organism>
<gene>
    <name evidence="1" type="ORF">PL8927_690011</name>
</gene>